<feature type="transmembrane region" description="Helical" evidence="8">
    <location>
        <begin position="286"/>
        <end position="309"/>
    </location>
</feature>
<evidence type="ECO:0000256" key="3">
    <source>
        <dbReference type="ARBA" id="ARBA00022448"/>
    </source>
</evidence>
<evidence type="ECO:0000313" key="10">
    <source>
        <dbReference type="Proteomes" id="UP000824241"/>
    </source>
</evidence>
<comment type="subcellular location">
    <subcellularLocation>
        <location evidence="1">Cell membrane</location>
        <topology evidence="1">Multi-pass membrane protein</topology>
    </subcellularLocation>
</comment>
<dbReference type="GO" id="GO:0055085">
    <property type="term" value="P:transmembrane transport"/>
    <property type="evidence" value="ECO:0007669"/>
    <property type="project" value="InterPro"/>
</dbReference>
<gene>
    <name evidence="9" type="ORF">IAB37_09285</name>
</gene>
<evidence type="ECO:0000256" key="4">
    <source>
        <dbReference type="ARBA" id="ARBA00022475"/>
    </source>
</evidence>
<comment type="similarity">
    <text evidence="2">Belongs to the auxin efflux carrier (TC 2.A.69) family.</text>
</comment>
<feature type="transmembrane region" description="Helical" evidence="8">
    <location>
        <begin position="163"/>
        <end position="183"/>
    </location>
</feature>
<evidence type="ECO:0000256" key="6">
    <source>
        <dbReference type="ARBA" id="ARBA00022989"/>
    </source>
</evidence>
<name>A0A9D1DZA7_9FIRM</name>
<evidence type="ECO:0000256" key="1">
    <source>
        <dbReference type="ARBA" id="ARBA00004651"/>
    </source>
</evidence>
<dbReference type="InterPro" id="IPR038770">
    <property type="entry name" value="Na+/solute_symporter_sf"/>
</dbReference>
<keyword evidence="4" id="KW-1003">Cell membrane</keyword>
<comment type="caution">
    <text evidence="9">The sequence shown here is derived from an EMBL/GenBank/DDBJ whole genome shotgun (WGS) entry which is preliminary data.</text>
</comment>
<dbReference type="Gene3D" id="1.20.1530.20">
    <property type="match status" value="1"/>
</dbReference>
<feature type="transmembrane region" description="Helical" evidence="8">
    <location>
        <begin position="12"/>
        <end position="29"/>
    </location>
</feature>
<evidence type="ECO:0000313" key="9">
    <source>
        <dbReference type="EMBL" id="HIR61752.1"/>
    </source>
</evidence>
<protein>
    <submittedName>
        <fullName evidence="9">AEC family transporter</fullName>
    </submittedName>
</protein>
<keyword evidence="5 8" id="KW-0812">Transmembrane</keyword>
<dbReference type="InterPro" id="IPR004776">
    <property type="entry name" value="Mem_transp_PIN-like"/>
</dbReference>
<evidence type="ECO:0000256" key="5">
    <source>
        <dbReference type="ARBA" id="ARBA00022692"/>
    </source>
</evidence>
<dbReference type="PANTHER" id="PTHR36838:SF1">
    <property type="entry name" value="SLR1864 PROTEIN"/>
    <property type="match status" value="1"/>
</dbReference>
<feature type="transmembrane region" description="Helical" evidence="8">
    <location>
        <begin position="228"/>
        <end position="248"/>
    </location>
</feature>
<feature type="transmembrane region" description="Helical" evidence="8">
    <location>
        <begin position="65"/>
        <end position="88"/>
    </location>
</feature>
<keyword evidence="3" id="KW-0813">Transport</keyword>
<dbReference type="PANTHER" id="PTHR36838">
    <property type="entry name" value="AUXIN EFFLUX CARRIER FAMILY PROTEIN"/>
    <property type="match status" value="1"/>
</dbReference>
<feature type="transmembrane region" description="Helical" evidence="8">
    <location>
        <begin position="41"/>
        <end position="59"/>
    </location>
</feature>
<dbReference type="AlphaFoldDB" id="A0A9D1DZA7"/>
<evidence type="ECO:0000256" key="7">
    <source>
        <dbReference type="ARBA" id="ARBA00023136"/>
    </source>
</evidence>
<feature type="transmembrane region" description="Helical" evidence="8">
    <location>
        <begin position="123"/>
        <end position="142"/>
    </location>
</feature>
<accession>A0A9D1DZA7</accession>
<dbReference type="GO" id="GO:0005886">
    <property type="term" value="C:plasma membrane"/>
    <property type="evidence" value="ECO:0007669"/>
    <property type="project" value="UniProtKB-SubCell"/>
</dbReference>
<feature type="transmembrane region" description="Helical" evidence="8">
    <location>
        <begin position="189"/>
        <end position="207"/>
    </location>
</feature>
<reference evidence="9" key="1">
    <citation type="submission" date="2020-10" db="EMBL/GenBank/DDBJ databases">
        <authorList>
            <person name="Gilroy R."/>
        </authorList>
    </citation>
    <scope>NUCLEOTIDE SEQUENCE</scope>
    <source>
        <strain evidence="9">CHK189-12415</strain>
    </source>
</reference>
<keyword evidence="6 8" id="KW-1133">Transmembrane helix</keyword>
<organism evidence="9 10">
    <name type="scientific">Candidatus Faecivivens stercoravium</name>
    <dbReference type="NCBI Taxonomy" id="2840803"/>
    <lineage>
        <taxon>Bacteria</taxon>
        <taxon>Bacillati</taxon>
        <taxon>Bacillota</taxon>
        <taxon>Clostridia</taxon>
        <taxon>Eubacteriales</taxon>
        <taxon>Oscillospiraceae</taxon>
        <taxon>Oscillospiraceae incertae sedis</taxon>
        <taxon>Candidatus Faecivivens</taxon>
    </lineage>
</organism>
<keyword evidence="7 8" id="KW-0472">Membrane</keyword>
<dbReference type="EMBL" id="DVHA01000302">
    <property type="protein sequence ID" value="HIR61752.1"/>
    <property type="molecule type" value="Genomic_DNA"/>
</dbReference>
<sequence>MELSLLLLEKILSMALMVLMGFAVVKLGAVKAEQSSLLSSLTLYIIVPCMILSAFQVAWTPERLSGLLLALIAAVLLHILYIAITRLLGDKLRLDGVERASLIYSNGGNLIVPLVSSVLGEEYVFYCCAFIAFQTILLWVHLPGLLGGSRKLNLKKLLLNPNILAIIAGVACFLLRITFPPVIADTIDAVSATIGPVAMFMIGMLMADTDLKATFTRLRYWGISLGRLVVYPVLFVLLIALSRVTTYIPMAKEVLVVTVLAASAPVAVSVAQMADLWGGDAKKAGAINVMSVILCIATMPLIIALYQAIC</sequence>
<dbReference type="Pfam" id="PF03547">
    <property type="entry name" value="Mem_trans"/>
    <property type="match status" value="2"/>
</dbReference>
<reference evidence="9" key="2">
    <citation type="journal article" date="2021" name="PeerJ">
        <title>Extensive microbial diversity within the chicken gut microbiome revealed by metagenomics and culture.</title>
        <authorList>
            <person name="Gilroy R."/>
            <person name="Ravi A."/>
            <person name="Getino M."/>
            <person name="Pursley I."/>
            <person name="Horton D.L."/>
            <person name="Alikhan N.F."/>
            <person name="Baker D."/>
            <person name="Gharbi K."/>
            <person name="Hall N."/>
            <person name="Watson M."/>
            <person name="Adriaenssens E.M."/>
            <person name="Foster-Nyarko E."/>
            <person name="Jarju S."/>
            <person name="Secka A."/>
            <person name="Antonio M."/>
            <person name="Oren A."/>
            <person name="Chaudhuri R.R."/>
            <person name="La Ragione R."/>
            <person name="Hildebrand F."/>
            <person name="Pallen M.J."/>
        </authorList>
    </citation>
    <scope>NUCLEOTIDE SEQUENCE</scope>
    <source>
        <strain evidence="9">CHK189-12415</strain>
    </source>
</reference>
<proteinExistence type="inferred from homology"/>
<evidence type="ECO:0000256" key="8">
    <source>
        <dbReference type="SAM" id="Phobius"/>
    </source>
</evidence>
<evidence type="ECO:0000256" key="2">
    <source>
        <dbReference type="ARBA" id="ARBA00010145"/>
    </source>
</evidence>
<dbReference type="Proteomes" id="UP000824241">
    <property type="component" value="Unassembled WGS sequence"/>
</dbReference>
<feature type="transmembrane region" description="Helical" evidence="8">
    <location>
        <begin position="254"/>
        <end position="274"/>
    </location>
</feature>